<reference evidence="2 3" key="1">
    <citation type="submission" date="2018-06" db="EMBL/GenBank/DDBJ databases">
        <title>Genomic Encyclopedia of Type Strains, Phase III (KMG-III): the genomes of soil and plant-associated and newly described type strains.</title>
        <authorList>
            <person name="Whitman W."/>
        </authorList>
    </citation>
    <scope>NUCLEOTIDE SEQUENCE [LARGE SCALE GENOMIC DNA]</scope>
    <source>
        <strain evidence="2 3">CECT 7732</strain>
    </source>
</reference>
<comment type="caution">
    <text evidence="2">The sequence shown here is derived from an EMBL/GenBank/DDBJ whole genome shotgun (WGS) entry which is preliminary data.</text>
</comment>
<dbReference type="SUPFAM" id="SSF47336">
    <property type="entry name" value="ACP-like"/>
    <property type="match status" value="1"/>
</dbReference>
<evidence type="ECO:0000313" key="3">
    <source>
        <dbReference type="Proteomes" id="UP000252086"/>
    </source>
</evidence>
<dbReference type="PROSITE" id="PS50075">
    <property type="entry name" value="CARRIER"/>
    <property type="match status" value="1"/>
</dbReference>
<protein>
    <submittedName>
        <fullName evidence="2">Acyl carrier protein</fullName>
    </submittedName>
</protein>
<dbReference type="Proteomes" id="UP000252086">
    <property type="component" value="Unassembled WGS sequence"/>
</dbReference>
<evidence type="ECO:0000313" key="2">
    <source>
        <dbReference type="EMBL" id="RBO85741.1"/>
    </source>
</evidence>
<dbReference type="RefSeq" id="WP_113872652.1">
    <property type="nucleotide sequence ID" value="NZ_QNRF01000001.1"/>
</dbReference>
<feature type="domain" description="Carrier" evidence="1">
    <location>
        <begin position="1"/>
        <end position="76"/>
    </location>
</feature>
<dbReference type="InterPro" id="IPR036736">
    <property type="entry name" value="ACP-like_sf"/>
</dbReference>
<sequence>MINNEKLIDILVKSGVDVEKENIHAEQSFEDMGLDSLDMFNFFTEIDEQLGVEIPDDDFEGMNNLDEVRLYLVSKLDG</sequence>
<name>A0A366D6R4_9GAMM</name>
<evidence type="ECO:0000259" key="1">
    <source>
        <dbReference type="PROSITE" id="PS50075"/>
    </source>
</evidence>
<gene>
    <name evidence="2" type="ORF">DFP76_10115</name>
</gene>
<dbReference type="Pfam" id="PF00550">
    <property type="entry name" value="PP-binding"/>
    <property type="match status" value="1"/>
</dbReference>
<accession>A0A366D6R4</accession>
<keyword evidence="3" id="KW-1185">Reference proteome</keyword>
<proteinExistence type="predicted"/>
<organism evidence="2 3">
    <name type="scientific">Marinomonas aquiplantarum</name>
    <dbReference type="NCBI Taxonomy" id="491951"/>
    <lineage>
        <taxon>Bacteria</taxon>
        <taxon>Pseudomonadati</taxon>
        <taxon>Pseudomonadota</taxon>
        <taxon>Gammaproteobacteria</taxon>
        <taxon>Oceanospirillales</taxon>
        <taxon>Oceanospirillaceae</taxon>
        <taxon>Marinomonas</taxon>
    </lineage>
</organism>
<dbReference type="InterPro" id="IPR009081">
    <property type="entry name" value="PP-bd_ACP"/>
</dbReference>
<dbReference type="EMBL" id="QNRF01000001">
    <property type="protein sequence ID" value="RBO85741.1"/>
    <property type="molecule type" value="Genomic_DNA"/>
</dbReference>
<dbReference type="Gene3D" id="1.10.1200.10">
    <property type="entry name" value="ACP-like"/>
    <property type="match status" value="1"/>
</dbReference>
<dbReference type="OrthoDB" id="6401977at2"/>
<dbReference type="AlphaFoldDB" id="A0A366D6R4"/>